<keyword evidence="2" id="KW-1133">Transmembrane helix</keyword>
<feature type="transmembrane region" description="Helical" evidence="2">
    <location>
        <begin position="75"/>
        <end position="96"/>
    </location>
</feature>
<keyword evidence="2" id="KW-0472">Membrane</keyword>
<dbReference type="Gene3D" id="3.40.190.10">
    <property type="entry name" value="Periplasmic binding protein-like II"/>
    <property type="match status" value="1"/>
</dbReference>
<keyword evidence="5" id="KW-1185">Reference proteome</keyword>
<feature type="transmembrane region" description="Helical" evidence="2">
    <location>
        <begin position="41"/>
        <end position="63"/>
    </location>
</feature>
<dbReference type="Pfam" id="PF03816">
    <property type="entry name" value="LytR_cpsA_psr"/>
    <property type="match status" value="1"/>
</dbReference>
<evidence type="ECO:0000256" key="2">
    <source>
        <dbReference type="SAM" id="Phobius"/>
    </source>
</evidence>
<reference evidence="4" key="1">
    <citation type="journal article" date="2020" name="Appl. Environ. Microbiol.">
        <title>Medium-Chain Fatty Acid Synthesis by 'Candidatus Weimeria bifida' gen. nov., sp. nov., and 'Candidatus Pseudoramibacter fermentans' sp. nov.</title>
        <authorList>
            <person name="Scarborough M.J."/>
            <person name="Myers K.S."/>
            <person name="Donohue T.J."/>
            <person name="Noguera D.R."/>
        </authorList>
    </citation>
    <scope>NUCLEOTIDE SEQUENCE</scope>
    <source>
        <strain evidence="4">EUB1.1</strain>
    </source>
</reference>
<dbReference type="EMBL" id="VOGB01000003">
    <property type="protein sequence ID" value="MQM71995.1"/>
    <property type="molecule type" value="Genomic_DNA"/>
</dbReference>
<dbReference type="NCBIfam" id="TIGR00350">
    <property type="entry name" value="lytR_cpsA_psr"/>
    <property type="match status" value="1"/>
</dbReference>
<comment type="caution">
    <text evidence="4">The sequence shown here is derived from an EMBL/GenBank/DDBJ whole genome shotgun (WGS) entry which is preliminary data.</text>
</comment>
<dbReference type="Gene3D" id="3.40.630.190">
    <property type="entry name" value="LCP protein"/>
    <property type="match status" value="1"/>
</dbReference>
<evidence type="ECO:0000313" key="5">
    <source>
        <dbReference type="Proteomes" id="UP000473648"/>
    </source>
</evidence>
<sequence length="503" mass="54947">MWEKKKWRPLAGGVFLAQVLLEVIAVVNIHRLDMVPTKYLVVLYAVLAGLTALTAFLLFKGTGHGPSHKRRHRRIASVVIALIVGISSVIVTSFAAEAYSTVNTVTAASDKYAAVEGVYVLKTDRAVKIQDTKDYKFGVMDGHNTQTAVDKISNKVKKAIKTIPEKSASDSASALYSGDVQAVILNEAYVDTLTDTDKYADFRKKTRLIYEVPIKKTTISNKAVDVTKEPFVLYISGSDTRSKVLDTSRSDVNILMVVNPSTNQILLLNTPRDYYVKNPAGNGAYDKLTHCGLYGISCSEQALGSLYNTDVNYYAQINFTGFETLIDSIGGITVDSPQAFTAQGYSFKKGKNNLNGAQALAFARERHAFTEGDNMRGENQMRVIKAVIAKITSDGGNTLLHYKSIMDSLSGTFVTDLTSKDISKMVKKQLSDGGSWNVQSYAVSGKTGMDTTYSMPGTKVSVMYQDTNKVVKGARLIDKVKNDEKLTSSDVNEEKLLGSDTAQ</sequence>
<keyword evidence="2" id="KW-0812">Transmembrane</keyword>
<dbReference type="SUPFAM" id="SSF53850">
    <property type="entry name" value="Periplasmic binding protein-like II"/>
    <property type="match status" value="1"/>
</dbReference>
<dbReference type="AlphaFoldDB" id="A0A6L5GP13"/>
<dbReference type="PANTHER" id="PTHR33392">
    <property type="entry name" value="POLYISOPRENYL-TEICHOIC ACID--PEPTIDOGLYCAN TEICHOIC ACID TRANSFERASE TAGU"/>
    <property type="match status" value="1"/>
</dbReference>
<dbReference type="InterPro" id="IPR050922">
    <property type="entry name" value="LytR/CpsA/Psr_CW_biosynth"/>
</dbReference>
<evidence type="ECO:0000256" key="1">
    <source>
        <dbReference type="ARBA" id="ARBA00006068"/>
    </source>
</evidence>
<dbReference type="Proteomes" id="UP000473648">
    <property type="component" value="Unassembled WGS sequence"/>
</dbReference>
<feature type="domain" description="Cell envelope-related transcriptional attenuator" evidence="3">
    <location>
        <begin position="249"/>
        <end position="392"/>
    </location>
</feature>
<name>A0A6L5GP13_9FIRM</name>
<gene>
    <name evidence="4" type="ORF">FRC53_00870</name>
</gene>
<evidence type="ECO:0000313" key="4">
    <source>
        <dbReference type="EMBL" id="MQM71995.1"/>
    </source>
</evidence>
<proteinExistence type="inferred from homology"/>
<dbReference type="PANTHER" id="PTHR33392:SF6">
    <property type="entry name" value="POLYISOPRENYL-TEICHOIC ACID--PEPTIDOGLYCAN TEICHOIC ACID TRANSFERASE TAGU"/>
    <property type="match status" value="1"/>
</dbReference>
<accession>A0A6L5GP13</accession>
<organism evidence="4 5">
    <name type="scientific">Candidatus Pseudoramibacter fermentans</name>
    <dbReference type="NCBI Taxonomy" id="2594427"/>
    <lineage>
        <taxon>Bacteria</taxon>
        <taxon>Bacillati</taxon>
        <taxon>Bacillota</taxon>
        <taxon>Clostridia</taxon>
        <taxon>Eubacteriales</taxon>
        <taxon>Eubacteriaceae</taxon>
        <taxon>Pseudoramibacter</taxon>
    </lineage>
</organism>
<dbReference type="InterPro" id="IPR004474">
    <property type="entry name" value="LytR_CpsA_psr"/>
</dbReference>
<evidence type="ECO:0000259" key="3">
    <source>
        <dbReference type="Pfam" id="PF03816"/>
    </source>
</evidence>
<protein>
    <recommendedName>
        <fullName evidence="3">Cell envelope-related transcriptional attenuator domain-containing protein</fullName>
    </recommendedName>
</protein>
<comment type="similarity">
    <text evidence="1">Belongs to the LytR/CpsA/Psr (LCP) family.</text>
</comment>